<dbReference type="EC" id="6.3.5.2" evidence="2"/>
<reference evidence="10" key="1">
    <citation type="journal article" date="2015" name="Nature">
        <title>Complex archaea that bridge the gap between prokaryotes and eukaryotes.</title>
        <authorList>
            <person name="Spang A."/>
            <person name="Saw J.H."/>
            <person name="Jorgensen S.L."/>
            <person name="Zaremba-Niedzwiedzka K."/>
            <person name="Martijn J."/>
            <person name="Lind A.E."/>
            <person name="van Eijk R."/>
            <person name="Schleper C."/>
            <person name="Guy L."/>
            <person name="Ettema T.J."/>
        </authorList>
    </citation>
    <scope>NUCLEOTIDE SEQUENCE</scope>
</reference>
<evidence type="ECO:0000256" key="6">
    <source>
        <dbReference type="ARBA" id="ARBA00022755"/>
    </source>
</evidence>
<dbReference type="Gene3D" id="3.40.50.880">
    <property type="match status" value="1"/>
</dbReference>
<gene>
    <name evidence="10" type="ORF">LCGC14_0659630</name>
</gene>
<dbReference type="NCBIfam" id="NF000848">
    <property type="entry name" value="PRK00074.1"/>
    <property type="match status" value="1"/>
</dbReference>
<dbReference type="InterPro" id="IPR001674">
    <property type="entry name" value="GMP_synth_C"/>
</dbReference>
<dbReference type="HAMAP" id="MF_00344">
    <property type="entry name" value="GMP_synthase"/>
    <property type="match status" value="1"/>
</dbReference>
<comment type="caution">
    <text evidence="10">The sequence shown here is derived from an EMBL/GenBank/DDBJ whole genome shotgun (WGS) entry which is preliminary data.</text>
</comment>
<dbReference type="SUPFAM" id="SSF52402">
    <property type="entry name" value="Adenine nucleotide alpha hydrolases-like"/>
    <property type="match status" value="1"/>
</dbReference>
<dbReference type="CDD" id="cd01997">
    <property type="entry name" value="GMP_synthase_C"/>
    <property type="match status" value="1"/>
</dbReference>
<dbReference type="PRINTS" id="PR00096">
    <property type="entry name" value="GATASE"/>
</dbReference>
<dbReference type="NCBIfam" id="TIGR00888">
    <property type="entry name" value="guaA_Nterm"/>
    <property type="match status" value="1"/>
</dbReference>
<dbReference type="InterPro" id="IPR022310">
    <property type="entry name" value="NAD/GMP_synthase"/>
</dbReference>
<name>A0A0F9TFK4_9ZZZZ</name>
<dbReference type="PROSITE" id="PS51553">
    <property type="entry name" value="GMPS_ATP_PPASE"/>
    <property type="match status" value="1"/>
</dbReference>
<dbReference type="InterPro" id="IPR017926">
    <property type="entry name" value="GATASE"/>
</dbReference>
<feature type="domain" description="GMPS ATP-PPase" evidence="9">
    <location>
        <begin position="198"/>
        <end position="394"/>
    </location>
</feature>
<evidence type="ECO:0000256" key="8">
    <source>
        <dbReference type="ARBA" id="ARBA00022962"/>
    </source>
</evidence>
<dbReference type="CDD" id="cd01742">
    <property type="entry name" value="GATase1_GMP_Synthase"/>
    <property type="match status" value="1"/>
</dbReference>
<dbReference type="FunFam" id="3.30.300.10:FF:000002">
    <property type="entry name" value="GMP synthase [glutamine-hydrolyzing]"/>
    <property type="match status" value="1"/>
</dbReference>
<evidence type="ECO:0000256" key="5">
    <source>
        <dbReference type="ARBA" id="ARBA00022749"/>
    </source>
</evidence>
<dbReference type="PROSITE" id="PS51273">
    <property type="entry name" value="GATASE_TYPE_1"/>
    <property type="match status" value="1"/>
</dbReference>
<dbReference type="FunFam" id="3.40.50.880:FF:000001">
    <property type="entry name" value="GMP synthase [glutamine-hydrolyzing]"/>
    <property type="match status" value="1"/>
</dbReference>
<comment type="pathway">
    <text evidence="1">Purine metabolism; GMP biosynthesis; GMP from XMP (L-Gln route): step 1/1.</text>
</comment>
<dbReference type="GO" id="GO:0005829">
    <property type="term" value="C:cytosol"/>
    <property type="evidence" value="ECO:0007669"/>
    <property type="project" value="TreeGrafter"/>
</dbReference>
<evidence type="ECO:0000256" key="3">
    <source>
        <dbReference type="ARBA" id="ARBA00022598"/>
    </source>
</evidence>
<keyword evidence="3" id="KW-0436">Ligase</keyword>
<evidence type="ECO:0000256" key="2">
    <source>
        <dbReference type="ARBA" id="ARBA00012746"/>
    </source>
</evidence>
<keyword evidence="6" id="KW-0658">Purine biosynthesis</keyword>
<dbReference type="InterPro" id="IPR004739">
    <property type="entry name" value="GMP_synth_GATase"/>
</dbReference>
<evidence type="ECO:0000256" key="1">
    <source>
        <dbReference type="ARBA" id="ARBA00005153"/>
    </source>
</evidence>
<dbReference type="SUPFAM" id="SSF54810">
    <property type="entry name" value="GMP synthetase C-terminal dimerisation domain"/>
    <property type="match status" value="1"/>
</dbReference>
<dbReference type="Gene3D" id="3.30.300.10">
    <property type="match status" value="1"/>
</dbReference>
<dbReference type="InterPro" id="IPR029062">
    <property type="entry name" value="Class_I_gatase-like"/>
</dbReference>
<dbReference type="InterPro" id="IPR025777">
    <property type="entry name" value="GMPS_ATP_PPase_dom"/>
</dbReference>
<dbReference type="Pfam" id="PF00117">
    <property type="entry name" value="GATase"/>
    <property type="match status" value="1"/>
</dbReference>
<evidence type="ECO:0000259" key="9">
    <source>
        <dbReference type="PROSITE" id="PS51553"/>
    </source>
</evidence>
<keyword evidence="4" id="KW-0547">Nucleotide-binding</keyword>
<dbReference type="NCBIfam" id="TIGR00884">
    <property type="entry name" value="guaA_Cterm"/>
    <property type="match status" value="1"/>
</dbReference>
<dbReference type="Pfam" id="PF00958">
    <property type="entry name" value="GMP_synt_C"/>
    <property type="match status" value="1"/>
</dbReference>
<dbReference type="GO" id="GO:0003921">
    <property type="term" value="F:GMP synthase activity"/>
    <property type="evidence" value="ECO:0007669"/>
    <property type="project" value="InterPro"/>
</dbReference>
<evidence type="ECO:0000256" key="7">
    <source>
        <dbReference type="ARBA" id="ARBA00022840"/>
    </source>
</evidence>
<protein>
    <recommendedName>
        <fullName evidence="2">GMP synthase (glutamine-hydrolyzing)</fullName>
        <ecNumber evidence="2">6.3.5.2</ecNumber>
    </recommendedName>
</protein>
<dbReference type="InterPro" id="IPR014729">
    <property type="entry name" value="Rossmann-like_a/b/a_fold"/>
</dbReference>
<keyword evidence="5" id="KW-0332">GMP biosynthesis</keyword>
<dbReference type="Pfam" id="PF02540">
    <property type="entry name" value="NAD_synthase"/>
    <property type="match status" value="1"/>
</dbReference>
<keyword evidence="7" id="KW-0067">ATP-binding</keyword>
<evidence type="ECO:0000256" key="4">
    <source>
        <dbReference type="ARBA" id="ARBA00022741"/>
    </source>
</evidence>
<keyword evidence="8" id="KW-0315">Glutamine amidotransferase</keyword>
<proteinExistence type="inferred from homology"/>
<dbReference type="UniPathway" id="UPA00189">
    <property type="reaction ID" value="UER00296"/>
</dbReference>
<sequence>MDNVIVLDFGGQYCHLITRRIRELGVYSEILPFNTSLEEIKKLHPTAIILSGGPNSIYEKNSPKLTQEFFQYSTENKIPILGICYGFHLIIYHLGGKIEPFDKKEYGKTTLIIAETSLLFNSLKKEEIVWMSHGDQVRSLPEGFNILAQTETCPIASYGNNEKRLYGVQFHPEVVNTPKGNIILENFLFKISQCKKEWKLENWIEQTIKNIRKEVGTENRVVLGLSGGVDSSVAAVLLHKAIGDRLHCIFVNNGLLRKNEELSVQETFQHRLKFENFHYVNAEELFLERLKDIADPEEKRRIIGHTFIEIFENKTVELEKTYPNIKYLAQGTIYPDRVESSVTSQTSAKIKSHHNVTLPDNMMLEIIEPLKELYKDEVRKIGIKLGIPKELVSRHPFPGPGLAVRIIGPIEKKKLQIIREADDILIKEIKKAGIYENLWQAFCVFLPLKTVGVMGDYRTYENICSIRVVESLDAMTANFSKLDWNLLEKIGTRIINEVKGINRVVYDISNKPPSTIEYE</sequence>
<dbReference type="EMBL" id="LAZR01001258">
    <property type="protein sequence ID" value="KKN47766.1"/>
    <property type="molecule type" value="Genomic_DNA"/>
</dbReference>
<dbReference type="PANTHER" id="PTHR11922:SF2">
    <property type="entry name" value="GMP SYNTHASE [GLUTAMINE-HYDROLYZING]"/>
    <property type="match status" value="1"/>
</dbReference>
<dbReference type="PRINTS" id="PR00097">
    <property type="entry name" value="ANTSNTHASEII"/>
</dbReference>
<accession>A0A0F9TFK4</accession>
<dbReference type="PANTHER" id="PTHR11922">
    <property type="entry name" value="GMP SYNTHASE-RELATED"/>
    <property type="match status" value="1"/>
</dbReference>
<organism evidence="10">
    <name type="scientific">marine sediment metagenome</name>
    <dbReference type="NCBI Taxonomy" id="412755"/>
    <lineage>
        <taxon>unclassified sequences</taxon>
        <taxon>metagenomes</taxon>
        <taxon>ecological metagenomes</taxon>
    </lineage>
</organism>
<dbReference type="GO" id="GO:0005524">
    <property type="term" value="F:ATP binding"/>
    <property type="evidence" value="ECO:0007669"/>
    <property type="project" value="UniProtKB-KW"/>
</dbReference>
<dbReference type="SUPFAM" id="SSF52317">
    <property type="entry name" value="Class I glutamine amidotransferase-like"/>
    <property type="match status" value="1"/>
</dbReference>
<dbReference type="AlphaFoldDB" id="A0A0F9TFK4"/>
<dbReference type="FunFam" id="3.40.50.620:FF:000001">
    <property type="entry name" value="GMP synthase [glutamine-hydrolyzing]"/>
    <property type="match status" value="1"/>
</dbReference>
<dbReference type="InterPro" id="IPR022955">
    <property type="entry name" value="GMP_synthase"/>
</dbReference>
<dbReference type="Gene3D" id="3.40.50.620">
    <property type="entry name" value="HUPs"/>
    <property type="match status" value="1"/>
</dbReference>
<evidence type="ECO:0000313" key="10">
    <source>
        <dbReference type="EMBL" id="KKN47766.1"/>
    </source>
</evidence>